<dbReference type="InterPro" id="IPR009078">
    <property type="entry name" value="Ferritin-like_SF"/>
</dbReference>
<evidence type="ECO:0000313" key="3">
    <source>
        <dbReference type="Proteomes" id="UP000176665"/>
    </source>
</evidence>
<evidence type="ECO:0000259" key="1">
    <source>
        <dbReference type="SMART" id="SM00746"/>
    </source>
</evidence>
<dbReference type="SUPFAM" id="SSF47240">
    <property type="entry name" value="Ferritin-like"/>
    <property type="match status" value="1"/>
</dbReference>
<organism evidence="2 3">
    <name type="scientific">Candidatus Gottesmanbacteria bacterium RBG_16_37_8</name>
    <dbReference type="NCBI Taxonomy" id="1798371"/>
    <lineage>
        <taxon>Bacteria</taxon>
        <taxon>Candidatus Gottesmaniibacteriota</taxon>
    </lineage>
</organism>
<evidence type="ECO:0000313" key="2">
    <source>
        <dbReference type="EMBL" id="OGG03874.1"/>
    </source>
</evidence>
<reference evidence="2 3" key="1">
    <citation type="journal article" date="2016" name="Nat. Commun.">
        <title>Thousands of microbial genomes shed light on interconnected biogeochemical processes in an aquifer system.</title>
        <authorList>
            <person name="Anantharaman K."/>
            <person name="Brown C.T."/>
            <person name="Hug L.A."/>
            <person name="Sharon I."/>
            <person name="Castelle C.J."/>
            <person name="Probst A.J."/>
            <person name="Thomas B.C."/>
            <person name="Singh A."/>
            <person name="Wilkins M.J."/>
            <person name="Karaoz U."/>
            <person name="Brodie E.L."/>
            <person name="Williams K.H."/>
            <person name="Hubbard S.S."/>
            <person name="Banfield J.F."/>
        </authorList>
    </citation>
    <scope>NUCLEOTIDE SEQUENCE [LARGE SCALE GENOMIC DNA]</scope>
</reference>
<comment type="caution">
    <text evidence="2">The sequence shown here is derived from an EMBL/GenBank/DDBJ whole genome shotgun (WGS) entry which is preliminary data.</text>
</comment>
<dbReference type="Gene3D" id="1.10.620.20">
    <property type="entry name" value="Ribonucleotide Reductase, subunit A"/>
    <property type="match status" value="1"/>
</dbReference>
<dbReference type="InterPro" id="IPR011017">
    <property type="entry name" value="TRASH_dom"/>
</dbReference>
<dbReference type="EMBL" id="MFJA01000012">
    <property type="protein sequence ID" value="OGG03874.1"/>
    <property type="molecule type" value="Genomic_DNA"/>
</dbReference>
<dbReference type="GO" id="GO:0016491">
    <property type="term" value="F:oxidoreductase activity"/>
    <property type="evidence" value="ECO:0007669"/>
    <property type="project" value="InterPro"/>
</dbReference>
<dbReference type="SMART" id="SM00746">
    <property type="entry name" value="TRASH"/>
    <property type="match status" value="1"/>
</dbReference>
<dbReference type="AlphaFoldDB" id="A0A1F5YUU3"/>
<dbReference type="STRING" id="1798371.A2W14_04845"/>
<proteinExistence type="predicted"/>
<sequence length="54" mass="6234">MFSSEGKVKDPVCGMTVDPQNSKFKSEFKGTTYYFCSEHCKSQFDQNPEQFINL</sequence>
<dbReference type="Proteomes" id="UP000176665">
    <property type="component" value="Unassembled WGS sequence"/>
</dbReference>
<feature type="domain" description="TRASH" evidence="1">
    <location>
        <begin position="10"/>
        <end position="48"/>
    </location>
</feature>
<accession>A0A1F5YUU3</accession>
<gene>
    <name evidence="2" type="ORF">A2W14_04845</name>
</gene>
<dbReference type="InterPro" id="IPR012348">
    <property type="entry name" value="RNR-like"/>
</dbReference>
<dbReference type="InterPro" id="IPR007029">
    <property type="entry name" value="YHS_dom"/>
</dbReference>
<name>A0A1F5YUU3_9BACT</name>
<protein>
    <submittedName>
        <fullName evidence="2">YHS domain-containing protein</fullName>
    </submittedName>
</protein>
<dbReference type="Pfam" id="PF04945">
    <property type="entry name" value="YHS"/>
    <property type="match status" value="1"/>
</dbReference>